<dbReference type="AlphaFoldDB" id="A0ABD5Y7M1"/>
<dbReference type="PROSITE" id="PS51462">
    <property type="entry name" value="NUDIX"/>
    <property type="match status" value="1"/>
</dbReference>
<dbReference type="GO" id="GO:0016787">
    <property type="term" value="F:hydrolase activity"/>
    <property type="evidence" value="ECO:0007669"/>
    <property type="project" value="UniProtKB-KW"/>
</dbReference>
<comment type="cofactor">
    <cofactor evidence="1">
        <name>Mg(2+)</name>
        <dbReference type="ChEBI" id="CHEBI:18420"/>
    </cofactor>
</comment>
<name>A0ABD5Y7M1_9EURY</name>
<keyword evidence="2 5" id="KW-0378">Hydrolase</keyword>
<organism evidence="5 6">
    <name type="scientific">Halosimplex aquaticum</name>
    <dbReference type="NCBI Taxonomy" id="3026162"/>
    <lineage>
        <taxon>Archaea</taxon>
        <taxon>Methanobacteriati</taxon>
        <taxon>Methanobacteriota</taxon>
        <taxon>Stenosarchaea group</taxon>
        <taxon>Halobacteria</taxon>
        <taxon>Halobacteriales</taxon>
        <taxon>Haloarculaceae</taxon>
        <taxon>Halosimplex</taxon>
    </lineage>
</organism>
<evidence type="ECO:0000256" key="3">
    <source>
        <dbReference type="SAM" id="MobiDB-lite"/>
    </source>
</evidence>
<comment type="caution">
    <text evidence="5">The sequence shown here is derived from an EMBL/GenBank/DDBJ whole genome shotgun (WGS) entry which is preliminary data.</text>
</comment>
<dbReference type="InterPro" id="IPR000086">
    <property type="entry name" value="NUDIX_hydrolase_dom"/>
</dbReference>
<dbReference type="InterPro" id="IPR015797">
    <property type="entry name" value="NUDIX_hydrolase-like_dom_sf"/>
</dbReference>
<dbReference type="EC" id="3.6.-.-" evidence="5"/>
<dbReference type="CDD" id="cd03424">
    <property type="entry name" value="NUDIX_ADPRase_Nudt5_UGPPase_Nudt14"/>
    <property type="match status" value="1"/>
</dbReference>
<evidence type="ECO:0000256" key="1">
    <source>
        <dbReference type="ARBA" id="ARBA00001946"/>
    </source>
</evidence>
<dbReference type="PANTHER" id="PTHR11839">
    <property type="entry name" value="UDP/ADP-SUGAR PYROPHOSPHATASE"/>
    <property type="match status" value="1"/>
</dbReference>
<dbReference type="SUPFAM" id="SSF55811">
    <property type="entry name" value="Nudix"/>
    <property type="match status" value="1"/>
</dbReference>
<reference evidence="5 6" key="1">
    <citation type="journal article" date="2019" name="Int. J. Syst. Evol. Microbiol.">
        <title>The Global Catalogue of Microorganisms (GCM) 10K type strain sequencing project: providing services to taxonomists for standard genome sequencing and annotation.</title>
        <authorList>
            <consortium name="The Broad Institute Genomics Platform"/>
            <consortium name="The Broad Institute Genome Sequencing Center for Infectious Disease"/>
            <person name="Wu L."/>
            <person name="Ma J."/>
        </authorList>
    </citation>
    <scope>NUCLEOTIDE SEQUENCE [LARGE SCALE GENOMIC DNA]</scope>
    <source>
        <strain evidence="5 6">XZYJT29</strain>
    </source>
</reference>
<keyword evidence="6" id="KW-1185">Reference proteome</keyword>
<dbReference type="RefSeq" id="WP_274322412.1">
    <property type="nucleotide sequence ID" value="NZ_CP118158.1"/>
</dbReference>
<protein>
    <submittedName>
        <fullName evidence="5">NUDIX hydrolase</fullName>
        <ecNumber evidence="5">3.6.-.-</ecNumber>
    </submittedName>
</protein>
<feature type="domain" description="Nudix hydrolase" evidence="4">
    <location>
        <begin position="68"/>
        <end position="197"/>
    </location>
</feature>
<accession>A0ABD5Y7M1</accession>
<evidence type="ECO:0000313" key="6">
    <source>
        <dbReference type="Proteomes" id="UP001596432"/>
    </source>
</evidence>
<dbReference type="Pfam" id="PF00293">
    <property type="entry name" value="NUDIX"/>
    <property type="match status" value="1"/>
</dbReference>
<proteinExistence type="predicted"/>
<dbReference type="Proteomes" id="UP001596432">
    <property type="component" value="Unassembled WGS sequence"/>
</dbReference>
<dbReference type="Gene3D" id="3.90.79.10">
    <property type="entry name" value="Nucleoside Triphosphate Pyrophosphohydrolase"/>
    <property type="match status" value="1"/>
</dbReference>
<feature type="region of interest" description="Disordered" evidence="3">
    <location>
        <begin position="1"/>
        <end position="35"/>
    </location>
</feature>
<feature type="compositionally biased region" description="Low complexity" evidence="3">
    <location>
        <begin position="21"/>
        <end position="34"/>
    </location>
</feature>
<dbReference type="GeneID" id="78821638"/>
<dbReference type="PANTHER" id="PTHR11839:SF18">
    <property type="entry name" value="NUDIX HYDROLASE DOMAIN-CONTAINING PROTEIN"/>
    <property type="match status" value="1"/>
</dbReference>
<sequence length="208" mass="22339">MTEKEDAAASDGDGAPTRTSAEALADPPADAGADWTRLDTEVVWENPYFTAGYDEYRQPDGERGRYYWIDPGDFVAVVAETDAGEVVLLEQYSARLDRSLLTCPGGAVDEGESFVEAGVRELREETGLRAGEAEFLEAYHPTAWTRMTQAVVYATDLEPGAPALESGEDIEAFAVPADEAVAAVRAREYPFGGGLTPLLVARDEGLLG</sequence>
<evidence type="ECO:0000313" key="5">
    <source>
        <dbReference type="EMBL" id="MFC7141325.1"/>
    </source>
</evidence>
<dbReference type="EMBL" id="JBHTAS010000001">
    <property type="protein sequence ID" value="MFC7141325.1"/>
    <property type="molecule type" value="Genomic_DNA"/>
</dbReference>
<evidence type="ECO:0000259" key="4">
    <source>
        <dbReference type="PROSITE" id="PS51462"/>
    </source>
</evidence>
<gene>
    <name evidence="5" type="ORF">ACFQMA_15990</name>
</gene>
<evidence type="ECO:0000256" key="2">
    <source>
        <dbReference type="ARBA" id="ARBA00022801"/>
    </source>
</evidence>